<evidence type="ECO:0000259" key="4">
    <source>
        <dbReference type="Pfam" id="PF07726"/>
    </source>
</evidence>
<evidence type="ECO:0000259" key="5">
    <source>
        <dbReference type="Pfam" id="PF17863"/>
    </source>
</evidence>
<dbReference type="EMBL" id="LS483254">
    <property type="protein sequence ID" value="SQD92734.1"/>
    <property type="molecule type" value="Genomic_DNA"/>
</dbReference>
<evidence type="ECO:0000313" key="6">
    <source>
        <dbReference type="EMBL" id="SQD92734.1"/>
    </source>
</evidence>
<gene>
    <name evidence="6" type="ORF">BARAN1_0710</name>
</gene>
<dbReference type="SUPFAM" id="SSF52540">
    <property type="entry name" value="P-loop containing nucleoside triphosphate hydrolases"/>
    <property type="match status" value="1"/>
</dbReference>
<dbReference type="Pfam" id="PF07726">
    <property type="entry name" value="AAA_3"/>
    <property type="match status" value="1"/>
</dbReference>
<keyword evidence="7" id="KW-1185">Reference proteome</keyword>
<evidence type="ECO:0000256" key="2">
    <source>
        <dbReference type="ARBA" id="ARBA00022840"/>
    </source>
</evidence>
<dbReference type="PANTHER" id="PTHR42759">
    <property type="entry name" value="MOXR FAMILY PROTEIN"/>
    <property type="match status" value="1"/>
</dbReference>
<feature type="domain" description="ChlI/MoxR AAA lid" evidence="5">
    <location>
        <begin position="234"/>
        <end position="306"/>
    </location>
</feature>
<sequence>MTVREVAERGDAVLSRIEEVIVGKREPLTLILGAILAGGHVLLEDYPGLAKTLAARCFSWTLGLSFRRIQFTPDLLPADIVGTHLYRREEGQFEFRPGPIFAQLILADEINRATPKTQSALLEAMQEGQATVEGDTRPLPQPFVVLATQNPIEYEGTFPLPEAQVDRFLVRVRFGYPEPPQEEEILRRRIAREREEVSLPAVTGPEEVLALRQALEEVYVDPDLLGYMVALVAATRRHPSLAVGASPRGTLALLKISRARAALAGRDYVLPDDVKAVAGPALAHRLILSPELWTRDIRAEDIIADILAQTPVPKAG</sequence>
<name>A0A2X3MLE0_9BACT</name>
<dbReference type="GO" id="GO:0016887">
    <property type="term" value="F:ATP hydrolysis activity"/>
    <property type="evidence" value="ECO:0007669"/>
    <property type="project" value="InterPro"/>
</dbReference>
<dbReference type="AlphaFoldDB" id="A0A2X3MLE0"/>
<keyword evidence="1" id="KW-0547">Nucleotide-binding</keyword>
<organism evidence="6 7">
    <name type="scientific">Candidatus Bipolaricaulis anaerobius</name>
    <dbReference type="NCBI Taxonomy" id="2026885"/>
    <lineage>
        <taxon>Bacteria</taxon>
        <taxon>Candidatus Bipolaricaulota</taxon>
        <taxon>Candidatus Bipolaricaulia</taxon>
        <taxon>Candidatus Bipolaricaulales</taxon>
        <taxon>Candidatus Bipolaricaulaceae</taxon>
        <taxon>Candidatus Bipolaricaulis</taxon>
    </lineage>
</organism>
<dbReference type="InterPro" id="IPR027417">
    <property type="entry name" value="P-loop_NTPase"/>
</dbReference>
<dbReference type="FunFam" id="3.40.50.300:FF:000640">
    <property type="entry name" value="MoxR family ATPase"/>
    <property type="match status" value="1"/>
</dbReference>
<evidence type="ECO:0000256" key="1">
    <source>
        <dbReference type="ARBA" id="ARBA00022741"/>
    </source>
</evidence>
<dbReference type="CDD" id="cd00009">
    <property type="entry name" value="AAA"/>
    <property type="match status" value="1"/>
</dbReference>
<dbReference type="InterPro" id="IPR041628">
    <property type="entry name" value="ChlI/MoxR_AAA_lid"/>
</dbReference>
<comment type="similarity">
    <text evidence="3">Belongs to the MoxR family.</text>
</comment>
<evidence type="ECO:0000256" key="3">
    <source>
        <dbReference type="ARBA" id="ARBA00061607"/>
    </source>
</evidence>
<dbReference type="PIRSF" id="PIRSF002849">
    <property type="entry name" value="AAA_ATPase_chaperone_MoxR_prd"/>
    <property type="match status" value="1"/>
</dbReference>
<dbReference type="Gene3D" id="1.10.8.80">
    <property type="entry name" value="Magnesium chelatase subunit I, C-Terminal domain"/>
    <property type="match status" value="1"/>
</dbReference>
<dbReference type="GO" id="GO:0005524">
    <property type="term" value="F:ATP binding"/>
    <property type="evidence" value="ECO:0007669"/>
    <property type="project" value="UniProtKB-KW"/>
</dbReference>
<reference evidence="7" key="1">
    <citation type="submission" date="2018-05" db="EMBL/GenBank/DDBJ databases">
        <authorList>
            <person name="Hao L."/>
        </authorList>
    </citation>
    <scope>NUCLEOTIDE SEQUENCE [LARGE SCALE GENOMIC DNA]</scope>
</reference>
<protein>
    <recommendedName>
        <fullName evidence="8">Magnesium chelatase</fullName>
    </recommendedName>
</protein>
<dbReference type="Pfam" id="PF17863">
    <property type="entry name" value="AAA_lid_2"/>
    <property type="match status" value="1"/>
</dbReference>
<dbReference type="KEGG" id="bana:BARAN1_0710"/>
<proteinExistence type="inferred from homology"/>
<dbReference type="Proteomes" id="UP000249818">
    <property type="component" value="Chromosome BARAN1"/>
</dbReference>
<dbReference type="PANTHER" id="PTHR42759:SF5">
    <property type="entry name" value="METHANOL DEHYDROGENASE REGULATOR"/>
    <property type="match status" value="1"/>
</dbReference>
<dbReference type="InterPro" id="IPR050764">
    <property type="entry name" value="CbbQ/NirQ/NorQ/GpvN"/>
</dbReference>
<accession>A0A2X3MLE0</accession>
<evidence type="ECO:0000313" key="7">
    <source>
        <dbReference type="Proteomes" id="UP000249818"/>
    </source>
</evidence>
<feature type="domain" description="ATPase AAA-3" evidence="4">
    <location>
        <begin position="40"/>
        <end position="170"/>
    </location>
</feature>
<dbReference type="Gene3D" id="3.40.50.300">
    <property type="entry name" value="P-loop containing nucleotide triphosphate hydrolases"/>
    <property type="match status" value="1"/>
</dbReference>
<dbReference type="InterPro" id="IPR011703">
    <property type="entry name" value="ATPase_AAA-3"/>
</dbReference>
<evidence type="ECO:0008006" key="8">
    <source>
        <dbReference type="Google" id="ProtNLM"/>
    </source>
</evidence>
<keyword evidence="2" id="KW-0067">ATP-binding</keyword>